<protein>
    <submittedName>
        <fullName evidence="2">TfuA-like protein</fullName>
    </submittedName>
</protein>
<evidence type="ECO:0000259" key="1">
    <source>
        <dbReference type="Pfam" id="PF07812"/>
    </source>
</evidence>
<organism evidence="2 3">
    <name type="scientific">Actinomadura rugatobispora</name>
    <dbReference type="NCBI Taxonomy" id="1994"/>
    <lineage>
        <taxon>Bacteria</taxon>
        <taxon>Bacillati</taxon>
        <taxon>Actinomycetota</taxon>
        <taxon>Actinomycetes</taxon>
        <taxon>Streptosporangiales</taxon>
        <taxon>Thermomonosporaceae</taxon>
        <taxon>Actinomadura</taxon>
    </lineage>
</organism>
<keyword evidence="3" id="KW-1185">Reference proteome</keyword>
<dbReference type="EMBL" id="JBHSON010000004">
    <property type="protein sequence ID" value="MFC5744684.1"/>
    <property type="molecule type" value="Genomic_DNA"/>
</dbReference>
<accession>A0ABW0ZS31</accession>
<sequence>MRAVVFCGTSLSHADAARVLDAEYLPPVGKGDVDRLLARPRRPDLIGIVDGRFFQSLSISPKEILRALDAGVAVYGSSSMGALRGVECAPYGMVGIGAIFEAFRSGETDEDDEVAITYSAETLEPVSEPLINLRFAIAAAVRADAATPELGERFLRVAKEMYFPRRTAAAVLYELRREFAADEVDALAAYLRTSAPDTKRADALLLLERMGADLTAGQAPSGVRG</sequence>
<evidence type="ECO:0000313" key="2">
    <source>
        <dbReference type="EMBL" id="MFC5744684.1"/>
    </source>
</evidence>
<dbReference type="Proteomes" id="UP001596074">
    <property type="component" value="Unassembled WGS sequence"/>
</dbReference>
<feature type="domain" description="TfuA-like core" evidence="1">
    <location>
        <begin position="50"/>
        <end position="167"/>
    </location>
</feature>
<comment type="caution">
    <text evidence="2">The sequence shown here is derived from an EMBL/GenBank/DDBJ whole genome shotgun (WGS) entry which is preliminary data.</text>
</comment>
<reference evidence="3" key="1">
    <citation type="journal article" date="2019" name="Int. J. Syst. Evol. Microbiol.">
        <title>The Global Catalogue of Microorganisms (GCM) 10K type strain sequencing project: providing services to taxonomists for standard genome sequencing and annotation.</title>
        <authorList>
            <consortium name="The Broad Institute Genomics Platform"/>
            <consortium name="The Broad Institute Genome Sequencing Center for Infectious Disease"/>
            <person name="Wu L."/>
            <person name="Ma J."/>
        </authorList>
    </citation>
    <scope>NUCLEOTIDE SEQUENCE [LARGE SCALE GENOMIC DNA]</scope>
    <source>
        <strain evidence="3">KCTC 42087</strain>
    </source>
</reference>
<dbReference type="Pfam" id="PF07812">
    <property type="entry name" value="TfuA"/>
    <property type="match status" value="1"/>
</dbReference>
<dbReference type="InterPro" id="IPR012924">
    <property type="entry name" value="TfuA_core"/>
</dbReference>
<gene>
    <name evidence="2" type="ORF">ACFPZN_03535</name>
</gene>
<evidence type="ECO:0000313" key="3">
    <source>
        <dbReference type="Proteomes" id="UP001596074"/>
    </source>
</evidence>
<proteinExistence type="predicted"/>
<name>A0ABW0ZS31_9ACTN</name>
<dbReference type="RefSeq" id="WP_378280066.1">
    <property type="nucleotide sequence ID" value="NZ_JBHSON010000004.1"/>
</dbReference>